<dbReference type="HOGENOM" id="CLU_072399_3_0_1"/>
<feature type="transmembrane region" description="Helical" evidence="12">
    <location>
        <begin position="56"/>
        <end position="76"/>
    </location>
</feature>
<keyword evidence="6" id="KW-0479">Metal-binding</keyword>
<evidence type="ECO:0000256" key="2">
    <source>
        <dbReference type="ARBA" id="ARBA00004141"/>
    </source>
</evidence>
<evidence type="ECO:0000256" key="11">
    <source>
        <dbReference type="ARBA" id="ARBA00024225"/>
    </source>
</evidence>
<keyword evidence="15" id="KW-1185">Reference proteome</keyword>
<evidence type="ECO:0000256" key="12">
    <source>
        <dbReference type="SAM" id="Phobius"/>
    </source>
</evidence>
<evidence type="ECO:0000256" key="5">
    <source>
        <dbReference type="ARBA" id="ARBA00022692"/>
    </source>
</evidence>
<dbReference type="InterPro" id="IPR006593">
    <property type="entry name" value="Cyt_b561/ferric_Rdtase_TM"/>
</dbReference>
<protein>
    <recommendedName>
        <fullName evidence="11">ascorbate ferrireductase (transmembrane)</fullName>
        <ecNumber evidence="11">7.2.1.3</ecNumber>
    </recommendedName>
</protein>
<evidence type="ECO:0000256" key="3">
    <source>
        <dbReference type="ARBA" id="ARBA00022448"/>
    </source>
</evidence>
<feature type="transmembrane region" description="Helical" evidence="12">
    <location>
        <begin position="127"/>
        <end position="152"/>
    </location>
</feature>
<evidence type="ECO:0000313" key="15">
    <source>
        <dbReference type="Proteomes" id="UP000007875"/>
    </source>
</evidence>
<evidence type="ECO:0000256" key="6">
    <source>
        <dbReference type="ARBA" id="ARBA00022723"/>
    </source>
</evidence>
<dbReference type="PANTHER" id="PTHR15422:SF45">
    <property type="entry name" value="CYTOCHROME B561 DOMAIN-CONTAINING PROTEIN"/>
    <property type="match status" value="1"/>
</dbReference>
<evidence type="ECO:0000259" key="13">
    <source>
        <dbReference type="PROSITE" id="PS50939"/>
    </source>
</evidence>
<keyword evidence="7" id="KW-0249">Electron transport</keyword>
<dbReference type="eggNOG" id="ENOG502QRPJ">
    <property type="taxonomic scope" value="Eukaryota"/>
</dbReference>
<dbReference type="PANTHER" id="PTHR15422">
    <property type="entry name" value="OS05G0565100 PROTEIN"/>
    <property type="match status" value="1"/>
</dbReference>
<comment type="cofactor">
    <cofactor evidence="1">
        <name>heme b</name>
        <dbReference type="ChEBI" id="CHEBI:60344"/>
    </cofactor>
</comment>
<feature type="domain" description="Cytochrome b561" evidence="13">
    <location>
        <begin position="27"/>
        <end position="230"/>
    </location>
</feature>
<feature type="transmembrane region" description="Helical" evidence="12">
    <location>
        <begin position="173"/>
        <end position="191"/>
    </location>
</feature>
<keyword evidence="5 12" id="KW-0812">Transmembrane</keyword>
<keyword evidence="4" id="KW-0349">Heme</keyword>
<dbReference type="InterPro" id="IPR045150">
    <property type="entry name" value="CYB561D1/2"/>
</dbReference>
<feature type="transmembrane region" description="Helical" evidence="12">
    <location>
        <begin position="203"/>
        <end position="223"/>
    </location>
</feature>
<reference evidence="14" key="2">
    <citation type="submission" date="2025-08" db="UniProtKB">
        <authorList>
            <consortium name="Ensembl"/>
        </authorList>
    </citation>
    <scope>IDENTIFICATION</scope>
</reference>
<dbReference type="GO" id="GO:0140575">
    <property type="term" value="F:transmembrane monodehydroascorbate reductase activity"/>
    <property type="evidence" value="ECO:0007669"/>
    <property type="project" value="InterPro"/>
</dbReference>
<evidence type="ECO:0000256" key="10">
    <source>
        <dbReference type="ARBA" id="ARBA00023136"/>
    </source>
</evidence>
<dbReference type="GO" id="GO:0016020">
    <property type="term" value="C:membrane"/>
    <property type="evidence" value="ECO:0007669"/>
    <property type="project" value="UniProtKB-SubCell"/>
</dbReference>
<sequence>MSSLESEAVSMKTQKSGDRILAVLRGVSGMVAHVASVAFTIYIFYISSPGSSLFSWHPSLMSLAFACLMTEAILVFSPESSLLIKASRKTKVRVHWILQTCAVISGILGFSAIVLNKIQNKKEHFKSWHGTFGLMTMIYVIVQALCGIFLLYPQAAKKWNWKLMQLKVYHATFGLLGFTLACVTIILSLFSNFVVKSAQVDGFIWGLCFFCPTWCCFIIMNQVTNTYLPITRKSAPL</sequence>
<evidence type="ECO:0000256" key="7">
    <source>
        <dbReference type="ARBA" id="ARBA00022982"/>
    </source>
</evidence>
<feature type="transmembrane region" description="Helical" evidence="12">
    <location>
        <begin position="96"/>
        <end position="115"/>
    </location>
</feature>
<evidence type="ECO:0000256" key="4">
    <source>
        <dbReference type="ARBA" id="ARBA00022617"/>
    </source>
</evidence>
<dbReference type="GeneTree" id="ENSGT00440000038072"/>
<reference evidence="15" key="1">
    <citation type="submission" date="2003-08" db="EMBL/GenBank/DDBJ databases">
        <authorList>
            <person name="Birren B."/>
            <person name="Nusbaum C."/>
            <person name="Abebe A."/>
            <person name="Abouelleil A."/>
            <person name="Adekoya E."/>
            <person name="Ait-zahra M."/>
            <person name="Allen N."/>
            <person name="Allen T."/>
            <person name="An P."/>
            <person name="Anderson M."/>
            <person name="Anderson S."/>
            <person name="Arachchi H."/>
            <person name="Armbruster J."/>
            <person name="Bachantsang P."/>
            <person name="Baldwin J."/>
            <person name="Barry A."/>
            <person name="Bayul T."/>
            <person name="Blitshsteyn B."/>
            <person name="Bloom T."/>
            <person name="Blye J."/>
            <person name="Boguslavskiy L."/>
            <person name="Borowsky M."/>
            <person name="Boukhgalter B."/>
            <person name="Brunache A."/>
            <person name="Butler J."/>
            <person name="Calixte N."/>
            <person name="Calvo S."/>
            <person name="Camarata J."/>
            <person name="Campo K."/>
            <person name="Chang J."/>
            <person name="Cheshatsang Y."/>
            <person name="Citroen M."/>
            <person name="Collymore A."/>
            <person name="Considine T."/>
            <person name="Cook A."/>
            <person name="Cooke P."/>
            <person name="Corum B."/>
            <person name="Cuomo C."/>
            <person name="David R."/>
            <person name="Dawoe T."/>
            <person name="Degray S."/>
            <person name="Dodge S."/>
            <person name="Dooley K."/>
            <person name="Dorje P."/>
            <person name="Dorjee K."/>
            <person name="Dorris L."/>
            <person name="Duffey N."/>
            <person name="Dupes A."/>
            <person name="Elkins T."/>
            <person name="Engels R."/>
            <person name="Erickson J."/>
            <person name="Farina A."/>
            <person name="Faro S."/>
            <person name="Ferreira P."/>
            <person name="Fischer H."/>
            <person name="Fitzgerald M."/>
            <person name="Foley K."/>
            <person name="Gage D."/>
            <person name="Galagan J."/>
            <person name="Gearin G."/>
            <person name="Gnerre S."/>
            <person name="Gnirke A."/>
            <person name="Goyette A."/>
            <person name="Graham J."/>
            <person name="Grandbois E."/>
            <person name="Gyaltsen K."/>
            <person name="Hafez N."/>
            <person name="Hagopian D."/>
            <person name="Hagos B."/>
            <person name="Hall J."/>
            <person name="Hatcher B."/>
            <person name="Heller A."/>
            <person name="Higgins H."/>
            <person name="Honan T."/>
            <person name="Horn A."/>
            <person name="Houde N."/>
            <person name="Hughes L."/>
            <person name="Hulme W."/>
            <person name="Husby E."/>
            <person name="Iliev I."/>
            <person name="Jaffe D."/>
            <person name="Jones C."/>
            <person name="Kamal M."/>
            <person name="Kamat A."/>
            <person name="Kamvysselis M."/>
            <person name="Karlsson E."/>
            <person name="Kells C."/>
            <person name="Kieu A."/>
            <person name="Kisner P."/>
            <person name="Kodira C."/>
            <person name="Kulbokas E."/>
            <person name="Labutti K."/>
            <person name="Lama D."/>
            <person name="Landers T."/>
            <person name="Leger J."/>
            <person name="Levine S."/>
            <person name="Lewis D."/>
            <person name="Lewis T."/>
            <person name="Lindblad-toh K."/>
            <person name="Liu X."/>
            <person name="Lokyitsang T."/>
            <person name="Lokyitsang Y."/>
            <person name="Lucien O."/>
            <person name="Lui A."/>
            <person name="Ma L.J."/>
            <person name="Mabbitt R."/>
            <person name="Macdonald J."/>
            <person name="Maclean C."/>
            <person name="Major J."/>
            <person name="Manning J."/>
            <person name="Marabella R."/>
            <person name="Maru K."/>
            <person name="Matthews C."/>
            <person name="Mauceli E."/>
            <person name="Mccarthy M."/>
            <person name="Mcdonough S."/>
            <person name="Mcghee T."/>
            <person name="Meldrim J."/>
            <person name="Meneus L."/>
            <person name="Mesirov J."/>
            <person name="Mihalev A."/>
            <person name="Mihova T."/>
            <person name="Mikkelsen T."/>
            <person name="Mlenga V."/>
            <person name="Moru K."/>
            <person name="Mozes J."/>
            <person name="Mulrain L."/>
            <person name="Munson G."/>
            <person name="Naylor J."/>
            <person name="Newes C."/>
            <person name="Nguyen C."/>
            <person name="Nguyen N."/>
            <person name="Nguyen T."/>
            <person name="Nicol R."/>
            <person name="Nielsen C."/>
            <person name="Nizzari M."/>
            <person name="Norbu C."/>
            <person name="Norbu N."/>
            <person name="O'donnell P."/>
            <person name="Okoawo O."/>
            <person name="O'leary S."/>
            <person name="Omotosho B."/>
            <person name="O'neill K."/>
            <person name="Osman S."/>
            <person name="Parker S."/>
            <person name="Perrin D."/>
            <person name="Phunkhang P."/>
            <person name="Piqani B."/>
            <person name="Purcell S."/>
            <person name="Rachupka T."/>
            <person name="Ramasamy U."/>
            <person name="Rameau R."/>
            <person name="Ray V."/>
            <person name="Raymond C."/>
            <person name="Retta R."/>
            <person name="Richardson S."/>
            <person name="Rise C."/>
            <person name="Rodriguez J."/>
            <person name="Rogers J."/>
            <person name="Rogov P."/>
            <person name="Rutman M."/>
            <person name="Schupbach R."/>
            <person name="Seaman C."/>
            <person name="Settipalli S."/>
            <person name="Sharpe T."/>
            <person name="Sheridan J."/>
            <person name="Sherpa N."/>
            <person name="Shi J."/>
            <person name="Smirnov S."/>
            <person name="Smith C."/>
            <person name="Sougnez C."/>
            <person name="Spencer B."/>
            <person name="Stalker J."/>
            <person name="Stange-thomann N."/>
            <person name="Stavropoulos S."/>
            <person name="Stetson K."/>
            <person name="Stone C."/>
            <person name="Stone S."/>
            <person name="Stubbs M."/>
            <person name="Talamas J."/>
            <person name="Tchuinga P."/>
            <person name="Tenzing P."/>
            <person name="Tesfaye S."/>
            <person name="Theodore J."/>
            <person name="Thoulutsang Y."/>
            <person name="Topham K."/>
            <person name="Towey S."/>
            <person name="Tsamla T."/>
            <person name="Tsomo N."/>
            <person name="Vallee D."/>
            <person name="Vassiliev H."/>
            <person name="Venkataraman V."/>
            <person name="Vinson J."/>
            <person name="Vo A."/>
            <person name="Wade C."/>
            <person name="Wang S."/>
            <person name="Wangchuk T."/>
            <person name="Wangdi T."/>
            <person name="Whittaker C."/>
            <person name="Wilkinson J."/>
            <person name="Wu Y."/>
            <person name="Wyman D."/>
            <person name="Yadav S."/>
            <person name="Yang S."/>
            <person name="Yang X."/>
            <person name="Yeager S."/>
            <person name="Yee E."/>
            <person name="Young G."/>
            <person name="Zainoun J."/>
            <person name="Zembeck L."/>
            <person name="Zimmer A."/>
            <person name="Zody M."/>
            <person name="Lander E."/>
        </authorList>
    </citation>
    <scope>NUCLEOTIDE SEQUENCE [LARGE SCALE GENOMIC DNA]</scope>
</reference>
<evidence type="ECO:0000256" key="9">
    <source>
        <dbReference type="ARBA" id="ARBA00023004"/>
    </source>
</evidence>
<accession>H2Y6Y3</accession>
<evidence type="ECO:0000256" key="1">
    <source>
        <dbReference type="ARBA" id="ARBA00001970"/>
    </source>
</evidence>
<name>H2Y6Y3_CIOSA</name>
<dbReference type="GO" id="GO:0046872">
    <property type="term" value="F:metal ion binding"/>
    <property type="evidence" value="ECO:0007669"/>
    <property type="project" value="UniProtKB-KW"/>
</dbReference>
<keyword evidence="9" id="KW-0408">Iron</keyword>
<keyword evidence="8 12" id="KW-1133">Transmembrane helix</keyword>
<proteinExistence type="predicted"/>
<organism evidence="14 15">
    <name type="scientific">Ciona savignyi</name>
    <name type="common">Pacific transparent sea squirt</name>
    <dbReference type="NCBI Taxonomy" id="51511"/>
    <lineage>
        <taxon>Eukaryota</taxon>
        <taxon>Metazoa</taxon>
        <taxon>Chordata</taxon>
        <taxon>Tunicata</taxon>
        <taxon>Ascidiacea</taxon>
        <taxon>Phlebobranchia</taxon>
        <taxon>Cionidae</taxon>
        <taxon>Ciona</taxon>
    </lineage>
</organism>
<dbReference type="AlphaFoldDB" id="H2Y6Y3"/>
<feature type="transmembrane region" description="Helical" evidence="12">
    <location>
        <begin position="20"/>
        <end position="44"/>
    </location>
</feature>
<dbReference type="EC" id="7.2.1.3" evidence="11"/>
<dbReference type="SMART" id="SM00665">
    <property type="entry name" value="B561"/>
    <property type="match status" value="1"/>
</dbReference>
<dbReference type="InParanoid" id="H2Y6Y3"/>
<evidence type="ECO:0000313" key="14">
    <source>
        <dbReference type="Ensembl" id="ENSCSAVP00000001081.1"/>
    </source>
</evidence>
<keyword evidence="3" id="KW-0813">Transport</keyword>
<dbReference type="GO" id="GO:0140571">
    <property type="term" value="F:transmembrane ascorbate ferrireductase activity"/>
    <property type="evidence" value="ECO:0007669"/>
    <property type="project" value="UniProtKB-EC"/>
</dbReference>
<dbReference type="CDD" id="cd08761">
    <property type="entry name" value="Cyt_b561_CYB561D2_like"/>
    <property type="match status" value="1"/>
</dbReference>
<dbReference type="STRING" id="51511.ENSCSAVP00000001081"/>
<evidence type="ECO:0000256" key="8">
    <source>
        <dbReference type="ARBA" id="ARBA00022989"/>
    </source>
</evidence>
<comment type="subcellular location">
    <subcellularLocation>
        <location evidence="2">Membrane</location>
        <topology evidence="2">Multi-pass membrane protein</topology>
    </subcellularLocation>
</comment>
<dbReference type="OMA" id="IFYNKHL"/>
<dbReference type="Ensembl" id="ENSCSAVT00000001092.1">
    <property type="protein sequence ID" value="ENSCSAVP00000001081.1"/>
    <property type="gene ID" value="ENSCSAVG00000000601.1"/>
</dbReference>
<dbReference type="PROSITE" id="PS50939">
    <property type="entry name" value="CYTOCHROME_B561"/>
    <property type="match status" value="1"/>
</dbReference>
<keyword evidence="10 12" id="KW-0472">Membrane</keyword>
<dbReference type="Pfam" id="PF03188">
    <property type="entry name" value="Cytochrom_B561"/>
    <property type="match status" value="1"/>
</dbReference>
<dbReference type="Gene3D" id="1.20.120.1770">
    <property type="match status" value="1"/>
</dbReference>
<dbReference type="Proteomes" id="UP000007875">
    <property type="component" value="Unassembled WGS sequence"/>
</dbReference>
<reference evidence="14" key="3">
    <citation type="submission" date="2025-09" db="UniProtKB">
        <authorList>
            <consortium name="Ensembl"/>
        </authorList>
    </citation>
    <scope>IDENTIFICATION</scope>
</reference>